<feature type="region of interest" description="Disordered" evidence="2">
    <location>
        <begin position="334"/>
        <end position="360"/>
    </location>
</feature>
<dbReference type="SUPFAM" id="SSF52540">
    <property type="entry name" value="P-loop containing nucleoside triphosphate hydrolases"/>
    <property type="match status" value="1"/>
</dbReference>
<keyword evidence="5" id="KW-1185">Reference proteome</keyword>
<accession>A0ABY7GFQ7</accession>
<dbReference type="InterPro" id="IPR038729">
    <property type="entry name" value="Rad50/SbcC_AAA"/>
</dbReference>
<reference evidence="4" key="1">
    <citation type="submission" date="2022-11" db="EMBL/GenBank/DDBJ databases">
        <title>Methylomonas rapida sp. nov., Carotenoid-Producing Obligate Methanotrophs with High Growth Characteristics and Biotechnological Potential.</title>
        <authorList>
            <person name="Tikhonova E.N."/>
            <person name="Suleimanov R.Z."/>
            <person name="Miroshnikov K."/>
            <person name="Oshkin I.Y."/>
            <person name="Belova S.E."/>
            <person name="Danilova O.V."/>
            <person name="Ashikhmin A."/>
            <person name="Konopkin A."/>
            <person name="But S.Y."/>
            <person name="Khmelenina V.N."/>
            <person name="Kuznetsov N."/>
            <person name="Pimenov N.V."/>
            <person name="Dedysh S.N."/>
        </authorList>
    </citation>
    <scope>NUCLEOTIDE SEQUENCE</scope>
    <source>
        <strain evidence="4">MP1</strain>
    </source>
</reference>
<proteinExistence type="predicted"/>
<dbReference type="InterPro" id="IPR027417">
    <property type="entry name" value="P-loop_NTPase"/>
</dbReference>
<sequence length="1244" mass="138605">MKILAVRGKNLASLAGEFEIDFLQPPLSTAGLFAISGPTGAGKSTLLDALCLALYDRTPRLQHAAAQGVRLRDVGDETLPPQDVRNVLRRGCADGYAEVDFIGNDKQHYRSRWSVRRAHGRVDGRLQATEMSLLRLPEAQPIGGVKTEVLEHIRQRLGLSFEQFTRAVLLAQNEFSVFLKAGDDERASLLETLTGTDEYSRISMLAFERAKQEKGRLEALSSQLAVQQPLAAEQRQAIEAQKQTVERALAGDQQRQAEIEQHLQWHRQYQVLQTAEQQAQHRVEQAQAAQAQAEPRRAHVALVESLQEARPLLTECDRLQAECQRQQSQFDAAQSGLADAISRQQTAQQAQQTAQQRWDQAERDRVQILDDIGKAKTLDAEIALLLPRHRQLQHNAEQARQALAALDDELTQKRQSRDIASQELSDCEAWLQNHASLEMLSQQWPRWEVLFKQAQTAASQRDTASLELTGLEKRVLQAQTDLQAAQTLVESQRCEFESAERACKQAELAAGQFDAAALTSAHGRHQLRLEQLRQAKGSWEALGQLSATDHAHAGKLESLAEQQQDRLENLATVRQKLPALQAAHAQAAKMLDLVKLASHESVEKLRAQLQDGCECPVCGSKQHPFAHGQQPLLPELNDLEAEVAECLLQCKQAEQLDGRLSLELEQLDKQIGELQTARQTLQTQMTELQTRWQSHAQACALPVIESAEIEAWLSQQLADAEAALLQVGQDLNAMSDALARRDLTHKVLAAIEQKRQLARQQAELAQAGLNESQMGVDQAAEKLRALQSQLSQWLDELDGAFENGSWRQDWQADGESFFQSCRRQARFYLEQQTLREQLLKQIAILDTELEALVSRRLQAERQAAAALADFSAIDVEVAGKGRQRQGFLAGRSVTEAEAELERRLAAVKAELDQAVAAAHAGATGLATARQAEMQAQTLLNENQARRATAEDALAKWLTTFRQRHRAIEELDQPQLRALLQHDHLWLSQERQALQAIDKALAQALAVLDERRQQCEQHWARRASLESLADLETAHSELTTRLTGLRHQHTELVLQLRADDQRLAISAELLDKRAAQAAVHDTWSKLNALIGSADGKKFRNIAQQLTLDVLFGYANQHLKDLSRRYRLERVKDTLALQVVDQDMGDEIRSVHSLSGGESFLLSLALALGLASLSSNRVKVESLFIDEGFGSLDAETLRVAMDALDSLQALGRKVGVISHVQEMTERIGTRIEIKRIGNGLSRLNVG</sequence>
<name>A0ABY7GFQ7_9GAMM</name>
<feature type="coiled-coil region" evidence="1">
    <location>
        <begin position="468"/>
        <end position="509"/>
    </location>
</feature>
<evidence type="ECO:0000313" key="4">
    <source>
        <dbReference type="EMBL" id="WAR43669.1"/>
    </source>
</evidence>
<evidence type="ECO:0000256" key="2">
    <source>
        <dbReference type="SAM" id="MobiDB-lite"/>
    </source>
</evidence>
<dbReference type="Pfam" id="PF13476">
    <property type="entry name" value="AAA_23"/>
    <property type="match status" value="1"/>
</dbReference>
<dbReference type="EMBL" id="CP113517">
    <property type="protein sequence ID" value="WAR43669.1"/>
    <property type="molecule type" value="Genomic_DNA"/>
</dbReference>
<feature type="coiled-coil region" evidence="1">
    <location>
        <begin position="636"/>
        <end position="691"/>
    </location>
</feature>
<gene>
    <name evidence="4" type="ORF">NM686_014955</name>
</gene>
<feature type="coiled-coil region" evidence="1">
    <location>
        <begin position="835"/>
        <end position="862"/>
    </location>
</feature>
<organism evidence="4 5">
    <name type="scientific">Methylomonas rapida</name>
    <dbReference type="NCBI Taxonomy" id="2963939"/>
    <lineage>
        <taxon>Bacteria</taxon>
        <taxon>Pseudomonadati</taxon>
        <taxon>Pseudomonadota</taxon>
        <taxon>Gammaproteobacteria</taxon>
        <taxon>Methylococcales</taxon>
        <taxon>Methylococcaceae</taxon>
        <taxon>Methylomonas</taxon>
    </lineage>
</organism>
<dbReference type="RefSeq" id="WP_255188655.1">
    <property type="nucleotide sequence ID" value="NZ_CP113517.1"/>
</dbReference>
<keyword evidence="1" id="KW-0175">Coiled coil</keyword>
<feature type="compositionally biased region" description="Low complexity" evidence="2">
    <location>
        <begin position="344"/>
        <end position="356"/>
    </location>
</feature>
<dbReference type="PANTHER" id="PTHR32114:SF2">
    <property type="entry name" value="ABC TRANSPORTER ABCH.3"/>
    <property type="match status" value="1"/>
</dbReference>
<feature type="coiled-coil region" evidence="1">
    <location>
        <begin position="769"/>
        <end position="803"/>
    </location>
</feature>
<dbReference type="PANTHER" id="PTHR32114">
    <property type="entry name" value="ABC TRANSPORTER ABCH.3"/>
    <property type="match status" value="1"/>
</dbReference>
<evidence type="ECO:0000313" key="5">
    <source>
        <dbReference type="Proteomes" id="UP001162780"/>
    </source>
</evidence>
<evidence type="ECO:0000259" key="3">
    <source>
        <dbReference type="Pfam" id="PF13476"/>
    </source>
</evidence>
<dbReference type="Proteomes" id="UP001162780">
    <property type="component" value="Chromosome"/>
</dbReference>
<feature type="domain" description="Rad50/SbcC-type AAA" evidence="3">
    <location>
        <begin position="7"/>
        <end position="225"/>
    </location>
</feature>
<dbReference type="Gene3D" id="3.40.50.300">
    <property type="entry name" value="P-loop containing nucleotide triphosphate hydrolases"/>
    <property type="match status" value="2"/>
</dbReference>
<evidence type="ECO:0000256" key="1">
    <source>
        <dbReference type="SAM" id="Coils"/>
    </source>
</evidence>
<dbReference type="Pfam" id="PF13558">
    <property type="entry name" value="SbcC_Walker_B"/>
    <property type="match status" value="1"/>
</dbReference>
<protein>
    <submittedName>
        <fullName evidence="4">AAA family ATPase</fullName>
    </submittedName>
</protein>
<feature type="coiled-coil region" evidence="1">
    <location>
        <begin position="389"/>
        <end position="423"/>
    </location>
</feature>